<evidence type="ECO:0000313" key="5">
    <source>
        <dbReference type="EMBL" id="ABC00194.1"/>
    </source>
</evidence>
<dbReference type="GO" id="GO:0000981">
    <property type="term" value="F:DNA-binding transcription factor activity, RNA polymerase II-specific"/>
    <property type="evidence" value="ECO:0007669"/>
    <property type="project" value="TreeGrafter"/>
</dbReference>
<feature type="non-terminal residue" evidence="5">
    <location>
        <position position="145"/>
    </location>
</feature>
<evidence type="ECO:0000256" key="1">
    <source>
        <dbReference type="ARBA" id="ARBA00023125"/>
    </source>
</evidence>
<dbReference type="PANTHER" id="PTHR45664:SF2">
    <property type="entry name" value="HOMEOTIC PROTEIN PROBOSCIPEDIA"/>
    <property type="match status" value="1"/>
</dbReference>
<name>A0S722_HALAI</name>
<reference evidence="5" key="1">
    <citation type="submission" date="2005-11" db="EMBL/GenBank/DDBJ databases">
        <title>Novel and complex secretome builds and patterns a sea shell.</title>
        <authorList>
            <person name="Jackson D.J."/>
            <person name="McDougall C."/>
            <person name="Green K."/>
            <person name="Simpson F."/>
            <person name="Woerheide G."/>
            <person name="Degnan B.M."/>
        </authorList>
    </citation>
    <scope>NUCLEOTIDE SEQUENCE</scope>
</reference>
<feature type="region of interest" description="Disordered" evidence="4">
    <location>
        <begin position="89"/>
        <end position="118"/>
    </location>
</feature>
<dbReference type="InterPro" id="IPR009057">
    <property type="entry name" value="Homeodomain-like_sf"/>
</dbReference>
<dbReference type="AlphaFoldDB" id="A0S722"/>
<protein>
    <submittedName>
        <fullName evidence="5">Hox2</fullName>
    </submittedName>
</protein>
<evidence type="ECO:0000256" key="4">
    <source>
        <dbReference type="SAM" id="MobiDB-lite"/>
    </source>
</evidence>
<dbReference type="Gene3D" id="1.10.10.60">
    <property type="entry name" value="Homeodomain-like"/>
    <property type="match status" value="1"/>
</dbReference>
<keyword evidence="3" id="KW-0539">Nucleus</keyword>
<evidence type="ECO:0000256" key="2">
    <source>
        <dbReference type="ARBA" id="ARBA00023155"/>
    </source>
</evidence>
<dbReference type="SUPFAM" id="SSF46689">
    <property type="entry name" value="Homeodomain-like"/>
    <property type="match status" value="1"/>
</dbReference>
<dbReference type="EMBL" id="DQ298399">
    <property type="protein sequence ID" value="ABC00194.1"/>
    <property type="molecule type" value="mRNA"/>
</dbReference>
<dbReference type="InterPro" id="IPR001356">
    <property type="entry name" value="HD"/>
</dbReference>
<organism evidence="5">
    <name type="scientific">Haliotis asinina</name>
    <name type="common">Donkey's ear abalone</name>
    <name type="synonym">Ass's ear abalone</name>
    <dbReference type="NCBI Taxonomy" id="109174"/>
    <lineage>
        <taxon>Eukaryota</taxon>
        <taxon>Metazoa</taxon>
        <taxon>Spiralia</taxon>
        <taxon>Lophotrochozoa</taxon>
        <taxon>Mollusca</taxon>
        <taxon>Gastropoda</taxon>
        <taxon>Vetigastropoda</taxon>
        <taxon>Lepetellida</taxon>
        <taxon>Haliotoidea</taxon>
        <taxon>Haliotidae</taxon>
        <taxon>Haliotis</taxon>
    </lineage>
</organism>
<proteinExistence type="evidence at transcript level"/>
<feature type="compositionally biased region" description="Low complexity" evidence="4">
    <location>
        <begin position="102"/>
        <end position="117"/>
    </location>
</feature>
<dbReference type="GO" id="GO:0000978">
    <property type="term" value="F:RNA polymerase II cis-regulatory region sequence-specific DNA binding"/>
    <property type="evidence" value="ECO:0007669"/>
    <property type="project" value="TreeGrafter"/>
</dbReference>
<accession>A0S722</accession>
<dbReference type="CDD" id="cd00086">
    <property type="entry name" value="homeodomain"/>
    <property type="match status" value="1"/>
</dbReference>
<keyword evidence="1" id="KW-0238">DNA-binding</keyword>
<keyword evidence="2" id="KW-0371">Homeobox</keyword>
<evidence type="ECO:0000256" key="3">
    <source>
        <dbReference type="ARBA" id="ARBA00023242"/>
    </source>
</evidence>
<sequence length="145" mass="16097">MTFNMETDHESGYLYNQQGLGFMTGVSHINDSLSSSIISEANMRYCQSYNNMHPPQEGVEGLGSTHGLPDGPCIGGKIPEFAWMKEKKNVRKTAGNTPNDPGFSPNSVGSNGNSSTSRRLRTAYTNTQLLKLEKEFHFNKYLCRP</sequence>
<dbReference type="PANTHER" id="PTHR45664">
    <property type="entry name" value="PROTEIN ZERKNUELLT 1-RELATED"/>
    <property type="match status" value="1"/>
</dbReference>
<dbReference type="GO" id="GO:0005634">
    <property type="term" value="C:nucleus"/>
    <property type="evidence" value="ECO:0007669"/>
    <property type="project" value="TreeGrafter"/>
</dbReference>